<dbReference type="Gene3D" id="3.20.20.80">
    <property type="entry name" value="Glycosidases"/>
    <property type="match status" value="1"/>
</dbReference>
<dbReference type="Gene3D" id="3.30.457.10">
    <property type="entry name" value="Copper amine oxidase-like, N-terminal domain"/>
    <property type="match status" value="1"/>
</dbReference>
<dbReference type="InterPro" id="IPR036582">
    <property type="entry name" value="Mao_N_sf"/>
</dbReference>
<dbReference type="SUPFAM" id="SSF51445">
    <property type="entry name" value="(Trans)glycosidases"/>
    <property type="match status" value="1"/>
</dbReference>
<dbReference type="SMART" id="SM00636">
    <property type="entry name" value="Glyco_18"/>
    <property type="match status" value="1"/>
</dbReference>
<dbReference type="RefSeq" id="WP_161741598.1">
    <property type="nucleotide sequence ID" value="NZ_JAAAMV010000002.1"/>
</dbReference>
<dbReference type="InterPro" id="IPR001223">
    <property type="entry name" value="Glyco_hydro18_cat"/>
</dbReference>
<sequence>MPHIPFGTKIRTSLLAAGSALVLLSGLTGAAAASAAAAVPPKPISILLDGFPLPFPAAPFVTQGTTMVPFRAIAEALNIQVVWSAQAHTVTATKSRDGETTTVVLRQNDKKAAVNGQQQLLRVAPTSKSGSVFVPLGFFSSQFGAAVNWDGAAQTVSITSPAEPMYSEAFYAISSYKEVGLVRKFNAVSFGWTRIDETGNLTLEGKDFFWPEAAGDVTPESIVQDAADAGGKPNLMAVATDGKGELTKLLQDAALQASVIEQLVTLATDNHFSGITLDFEGLGLSGDLPAIQQSFTAFVKKLDQRAQAANLKLTLALHPLNSSYRGYDYKQLSAYADEIIIMAYEYSYESGPEPLNRIDEAIRLAVNAVPKSKLVLGISMGSETDLTVAGKIGLAKRYGLKGVAFWRLGLMGEKTMSAIGKSIELP</sequence>
<dbReference type="InterPro" id="IPR012854">
    <property type="entry name" value="Cu_amine_oxidase-like_N"/>
</dbReference>
<evidence type="ECO:0000256" key="1">
    <source>
        <dbReference type="SAM" id="SignalP"/>
    </source>
</evidence>
<dbReference type="PANTHER" id="PTHR46066">
    <property type="entry name" value="CHITINASE DOMAIN-CONTAINING PROTEIN 1 FAMILY MEMBER"/>
    <property type="match status" value="1"/>
</dbReference>
<proteinExistence type="predicted"/>
<keyword evidence="3" id="KW-0378">Hydrolase</keyword>
<gene>
    <name evidence="3" type="ORF">GT019_04710</name>
</gene>
<dbReference type="PROSITE" id="PS51910">
    <property type="entry name" value="GH18_2"/>
    <property type="match status" value="1"/>
</dbReference>
<keyword evidence="4" id="KW-1185">Reference proteome</keyword>
<dbReference type="Pfam" id="PF07833">
    <property type="entry name" value="Cu_amine_oxidN1"/>
    <property type="match status" value="1"/>
</dbReference>
<dbReference type="InterPro" id="IPR017853">
    <property type="entry name" value="GH"/>
</dbReference>
<evidence type="ECO:0000313" key="3">
    <source>
        <dbReference type="EMBL" id="NBD23164.1"/>
    </source>
</evidence>
<dbReference type="PANTHER" id="PTHR46066:SF2">
    <property type="entry name" value="CHITINASE DOMAIN-CONTAINING PROTEIN 1"/>
    <property type="match status" value="1"/>
</dbReference>
<dbReference type="Pfam" id="PF00704">
    <property type="entry name" value="Glyco_hydro_18"/>
    <property type="match status" value="1"/>
</dbReference>
<keyword evidence="1" id="KW-0732">Signal</keyword>
<name>A0ABW9XKK3_9BACL</name>
<organism evidence="3 4">
    <name type="scientific">Paenibacillus glycinis</name>
    <dbReference type="NCBI Taxonomy" id="2697035"/>
    <lineage>
        <taxon>Bacteria</taxon>
        <taxon>Bacillati</taxon>
        <taxon>Bacillota</taxon>
        <taxon>Bacilli</taxon>
        <taxon>Bacillales</taxon>
        <taxon>Paenibacillaceae</taxon>
        <taxon>Paenibacillus</taxon>
    </lineage>
</organism>
<dbReference type="InterPro" id="IPR011583">
    <property type="entry name" value="Chitinase_II/V-like_cat"/>
</dbReference>
<dbReference type="Proteomes" id="UP000665561">
    <property type="component" value="Unassembled WGS sequence"/>
</dbReference>
<protein>
    <submittedName>
        <fullName evidence="3">Glycosyl hydrolase</fullName>
    </submittedName>
</protein>
<feature type="signal peptide" evidence="1">
    <location>
        <begin position="1"/>
        <end position="30"/>
    </location>
</feature>
<dbReference type="GO" id="GO:0016787">
    <property type="term" value="F:hydrolase activity"/>
    <property type="evidence" value="ECO:0007669"/>
    <property type="project" value="UniProtKB-KW"/>
</dbReference>
<reference evidence="3 4" key="1">
    <citation type="submission" date="2020-01" db="EMBL/GenBank/DDBJ databases">
        <title>Paenibacillus soybeanensis sp. nov. isolated from the nodules of soybean (Glycine max(L.) Merr).</title>
        <authorList>
            <person name="Wang H."/>
        </authorList>
    </citation>
    <scope>NUCLEOTIDE SEQUENCE [LARGE SCALE GENOMIC DNA]</scope>
    <source>
        <strain evidence="3 4">T1</strain>
    </source>
</reference>
<accession>A0ABW9XKK3</accession>
<evidence type="ECO:0000259" key="2">
    <source>
        <dbReference type="PROSITE" id="PS51910"/>
    </source>
</evidence>
<evidence type="ECO:0000313" key="4">
    <source>
        <dbReference type="Proteomes" id="UP000665561"/>
    </source>
</evidence>
<comment type="caution">
    <text evidence="3">The sequence shown here is derived from an EMBL/GenBank/DDBJ whole genome shotgun (WGS) entry which is preliminary data.</text>
</comment>
<dbReference type="EMBL" id="JAAAMV010000002">
    <property type="protein sequence ID" value="NBD23164.1"/>
    <property type="molecule type" value="Genomic_DNA"/>
</dbReference>
<feature type="chain" id="PRO_5046089133" evidence="1">
    <location>
        <begin position="31"/>
        <end position="426"/>
    </location>
</feature>
<feature type="domain" description="GH18" evidence="2">
    <location>
        <begin position="171"/>
        <end position="422"/>
    </location>
</feature>
<dbReference type="SUPFAM" id="SSF55383">
    <property type="entry name" value="Copper amine oxidase, domain N"/>
    <property type="match status" value="1"/>
</dbReference>